<reference evidence="12 13" key="1">
    <citation type="submission" date="2015-12" db="EMBL/GenBank/DDBJ databases">
        <title>Complete genome of Lacimicrobium alkaliphilum KCTC 32984.</title>
        <authorList>
            <person name="Kim S.-G."/>
            <person name="Lee Y.-J."/>
        </authorList>
    </citation>
    <scope>NUCLEOTIDE SEQUENCE [LARGE SCALE GENOMIC DNA]</scope>
    <source>
        <strain evidence="12 13">YelD216</strain>
    </source>
</reference>
<dbReference type="InterPro" id="IPR002550">
    <property type="entry name" value="CNNM"/>
</dbReference>
<evidence type="ECO:0000256" key="3">
    <source>
        <dbReference type="ARBA" id="ARBA00022737"/>
    </source>
</evidence>
<dbReference type="RefSeq" id="WP_062479976.1">
    <property type="nucleotide sequence ID" value="NZ_CP013650.1"/>
</dbReference>
<keyword evidence="6 8" id="KW-0472">Membrane</keyword>
<evidence type="ECO:0000256" key="9">
    <source>
        <dbReference type="SAM" id="Phobius"/>
    </source>
</evidence>
<dbReference type="KEGG" id="lal:AT746_10205"/>
<comment type="subcellular location">
    <subcellularLocation>
        <location evidence="1">Membrane</location>
        <topology evidence="1">Multi-pass membrane protein</topology>
    </subcellularLocation>
</comment>
<dbReference type="SMART" id="SM00116">
    <property type="entry name" value="CBS"/>
    <property type="match status" value="2"/>
</dbReference>
<dbReference type="SUPFAM" id="SSF54631">
    <property type="entry name" value="CBS-domain pair"/>
    <property type="match status" value="1"/>
</dbReference>
<evidence type="ECO:0000256" key="1">
    <source>
        <dbReference type="ARBA" id="ARBA00004141"/>
    </source>
</evidence>
<evidence type="ECO:0000256" key="5">
    <source>
        <dbReference type="ARBA" id="ARBA00023122"/>
    </source>
</evidence>
<dbReference type="InterPro" id="IPR000644">
    <property type="entry name" value="CBS_dom"/>
</dbReference>
<feature type="transmembrane region" description="Helical" evidence="9">
    <location>
        <begin position="119"/>
        <end position="138"/>
    </location>
</feature>
<keyword evidence="2 8" id="KW-0812">Transmembrane</keyword>
<accession>A0A0U2RMT1</accession>
<dbReference type="OrthoDB" id="9798188at2"/>
<name>A0A0U2RMT1_9ALTE</name>
<dbReference type="PROSITE" id="PS51371">
    <property type="entry name" value="CBS"/>
    <property type="match status" value="2"/>
</dbReference>
<keyword evidence="4 8" id="KW-1133">Transmembrane helix</keyword>
<keyword evidence="5 7" id="KW-0129">CBS domain</keyword>
<dbReference type="Pfam" id="PF00571">
    <property type="entry name" value="CBS"/>
    <property type="match status" value="2"/>
</dbReference>
<protein>
    <submittedName>
        <fullName evidence="12">Hemolysin</fullName>
    </submittedName>
</protein>
<dbReference type="GO" id="GO:0005886">
    <property type="term" value="C:plasma membrane"/>
    <property type="evidence" value="ECO:0007669"/>
    <property type="project" value="TreeGrafter"/>
</dbReference>
<dbReference type="Proteomes" id="UP000068447">
    <property type="component" value="Chromosome"/>
</dbReference>
<gene>
    <name evidence="12" type="ORF">AT746_10205</name>
</gene>
<evidence type="ECO:0000313" key="12">
    <source>
        <dbReference type="EMBL" id="ALS98602.1"/>
    </source>
</evidence>
<evidence type="ECO:0000256" key="2">
    <source>
        <dbReference type="ARBA" id="ARBA00022692"/>
    </source>
</evidence>
<dbReference type="InterPro" id="IPR046342">
    <property type="entry name" value="CBS_dom_sf"/>
</dbReference>
<evidence type="ECO:0000256" key="7">
    <source>
        <dbReference type="PROSITE-ProRule" id="PRU00703"/>
    </source>
</evidence>
<dbReference type="AlphaFoldDB" id="A0A0U2RMT1"/>
<dbReference type="InterPro" id="IPR044751">
    <property type="entry name" value="Ion_transp-like_CBS"/>
</dbReference>
<feature type="domain" description="CBS" evidence="10">
    <location>
        <begin position="263"/>
        <end position="321"/>
    </location>
</feature>
<dbReference type="Gene3D" id="3.10.580.10">
    <property type="entry name" value="CBS-domain"/>
    <property type="match status" value="1"/>
</dbReference>
<evidence type="ECO:0000256" key="4">
    <source>
        <dbReference type="ARBA" id="ARBA00022989"/>
    </source>
</evidence>
<evidence type="ECO:0000256" key="8">
    <source>
        <dbReference type="PROSITE-ProRule" id="PRU01193"/>
    </source>
</evidence>
<feature type="transmembrane region" description="Helical" evidence="9">
    <location>
        <begin position="87"/>
        <end position="107"/>
    </location>
</feature>
<dbReference type="CDD" id="cd04590">
    <property type="entry name" value="CBS_pair_CorC_HlyC_assoc"/>
    <property type="match status" value="1"/>
</dbReference>
<dbReference type="PROSITE" id="PS51846">
    <property type="entry name" value="CNNM"/>
    <property type="match status" value="1"/>
</dbReference>
<evidence type="ECO:0000313" key="13">
    <source>
        <dbReference type="Proteomes" id="UP000068447"/>
    </source>
</evidence>
<dbReference type="EMBL" id="CP013650">
    <property type="protein sequence ID" value="ALS98602.1"/>
    <property type="molecule type" value="Genomic_DNA"/>
</dbReference>
<evidence type="ECO:0000256" key="6">
    <source>
        <dbReference type="ARBA" id="ARBA00023136"/>
    </source>
</evidence>
<sequence length="349" mass="39262">MLLLLLYVFIALGFSFVCSVAEAVILSLSNAYISVQEEQGKPSGKLLRQQTSDINRPLSAILTLNTFAHTFGAAGAGAQAAVVFGNAYLGLASAVLTLLILVLSEIIPKTLGATYWRNLAPATAYFLKYLIIILYPFVKMSDWLTRHFTDDNPLKGLNRAELLAMAELSKDEGQLAMREAHIMQNLLNLHQLTIRDAMTHRTVVFSVPETMTVETFFHKHDDVAFSRIPVYENEPEQVSGFVMKTDLLLAQARGNGKRVLKEYRKEMVTMLSSMPLVRTFDYFLDNRAHILLVVDEYGGLEGILTLEDLLEAMLGMEIVDEKDKNISMKKLAHLMSRRRESEMMIHKDD</sequence>
<keyword evidence="3" id="KW-0677">Repeat</keyword>
<evidence type="ECO:0000259" key="10">
    <source>
        <dbReference type="PROSITE" id="PS51371"/>
    </source>
</evidence>
<dbReference type="STRING" id="1526571.AT746_10205"/>
<keyword evidence="13" id="KW-1185">Reference proteome</keyword>
<dbReference type="Pfam" id="PF01595">
    <property type="entry name" value="CNNM"/>
    <property type="match status" value="1"/>
</dbReference>
<dbReference type="PANTHER" id="PTHR22777:SF4">
    <property type="entry name" value="UPF0053 PROTEIN SLL1254"/>
    <property type="match status" value="1"/>
</dbReference>
<feature type="domain" description="CNNM transmembrane" evidence="11">
    <location>
        <begin position="1"/>
        <end position="179"/>
    </location>
</feature>
<organism evidence="12 13">
    <name type="scientific">Lacimicrobium alkaliphilum</name>
    <dbReference type="NCBI Taxonomy" id="1526571"/>
    <lineage>
        <taxon>Bacteria</taxon>
        <taxon>Pseudomonadati</taxon>
        <taxon>Pseudomonadota</taxon>
        <taxon>Gammaproteobacteria</taxon>
        <taxon>Alteromonadales</taxon>
        <taxon>Alteromonadaceae</taxon>
        <taxon>Lacimicrobium</taxon>
    </lineage>
</organism>
<proteinExistence type="predicted"/>
<dbReference type="PANTHER" id="PTHR22777">
    <property type="entry name" value="HEMOLYSIN-RELATED"/>
    <property type="match status" value="1"/>
</dbReference>
<evidence type="ECO:0000259" key="11">
    <source>
        <dbReference type="PROSITE" id="PS51846"/>
    </source>
</evidence>
<feature type="domain" description="CBS" evidence="10">
    <location>
        <begin position="198"/>
        <end position="258"/>
    </location>
</feature>